<evidence type="ECO:0000313" key="3">
    <source>
        <dbReference type="Proteomes" id="UP001595648"/>
    </source>
</evidence>
<sequence length="295" mass="33256">MKTQPHAAPTHSAEDSRRRELGAFLRSRRERLTPSATGIATGLRRRTPGLRREEVAMIAGVGTTWYTWLEQGREVRPSVEVLTALAEALRLDAAEKQHLFILADRQQPERRTVAPEKVDGPLLHMLQSLVLQPAYVVGRRWDVLAWNPAAVAVFGDYGLLEGDARNIVHMVFTNPHHRRLLVDWEELARTVLASFRAASARYVGDPDFERLIELMTRSSPEFRSWWPQRDVAHRLSGVKHVRHPSAGAMTFEHMSLSIGDGSDMKLIVYTPLAEQNSVAKLQTLLDALPAERRSA</sequence>
<dbReference type="Pfam" id="PF17765">
    <property type="entry name" value="MLTR_LBD"/>
    <property type="match status" value="1"/>
</dbReference>
<feature type="domain" description="HTH cro/C1-type" evidence="1">
    <location>
        <begin position="24"/>
        <end position="96"/>
    </location>
</feature>
<dbReference type="PANTHER" id="PTHR35010">
    <property type="entry name" value="BLL4672 PROTEIN-RELATED"/>
    <property type="match status" value="1"/>
</dbReference>
<dbReference type="EMBL" id="JBHRVD010000001">
    <property type="protein sequence ID" value="MFC3324126.1"/>
    <property type="molecule type" value="Genomic_DNA"/>
</dbReference>
<dbReference type="Gene3D" id="3.30.450.180">
    <property type="match status" value="1"/>
</dbReference>
<evidence type="ECO:0000313" key="2">
    <source>
        <dbReference type="EMBL" id="MFC3324126.1"/>
    </source>
</evidence>
<comment type="caution">
    <text evidence="2">The sequence shown here is derived from an EMBL/GenBank/DDBJ whole genome shotgun (WGS) entry which is preliminary data.</text>
</comment>
<dbReference type="InterPro" id="IPR041413">
    <property type="entry name" value="MLTR_LBD"/>
</dbReference>
<gene>
    <name evidence="2" type="ORF">ACFOJ9_20525</name>
</gene>
<dbReference type="SMART" id="SM00530">
    <property type="entry name" value="HTH_XRE"/>
    <property type="match status" value="1"/>
</dbReference>
<name>A0ABV7MT22_9HYPH</name>
<dbReference type="CDD" id="cd00093">
    <property type="entry name" value="HTH_XRE"/>
    <property type="match status" value="1"/>
</dbReference>
<proteinExistence type="predicted"/>
<dbReference type="InterPro" id="IPR010982">
    <property type="entry name" value="Lambda_DNA-bd_dom_sf"/>
</dbReference>
<reference evidence="3" key="1">
    <citation type="journal article" date="2019" name="Int. J. Syst. Evol. Microbiol.">
        <title>The Global Catalogue of Microorganisms (GCM) 10K type strain sequencing project: providing services to taxonomists for standard genome sequencing and annotation.</title>
        <authorList>
            <consortium name="The Broad Institute Genomics Platform"/>
            <consortium name="The Broad Institute Genome Sequencing Center for Infectious Disease"/>
            <person name="Wu L."/>
            <person name="Ma J."/>
        </authorList>
    </citation>
    <scope>NUCLEOTIDE SEQUENCE [LARGE SCALE GENOMIC DNA]</scope>
    <source>
        <strain evidence="3">ICMP 19515</strain>
    </source>
</reference>
<dbReference type="Gene3D" id="1.10.260.40">
    <property type="entry name" value="lambda repressor-like DNA-binding domains"/>
    <property type="match status" value="1"/>
</dbReference>
<dbReference type="SUPFAM" id="SSF47413">
    <property type="entry name" value="lambda repressor-like DNA-binding domains"/>
    <property type="match status" value="1"/>
</dbReference>
<organism evidence="2 3">
    <name type="scientific">Mesorhizobium cantuariense</name>
    <dbReference type="NCBI Taxonomy" id="1300275"/>
    <lineage>
        <taxon>Bacteria</taxon>
        <taxon>Pseudomonadati</taxon>
        <taxon>Pseudomonadota</taxon>
        <taxon>Alphaproteobacteria</taxon>
        <taxon>Hyphomicrobiales</taxon>
        <taxon>Phyllobacteriaceae</taxon>
        <taxon>Mesorhizobium</taxon>
    </lineage>
</organism>
<dbReference type="RefSeq" id="WP_378980759.1">
    <property type="nucleotide sequence ID" value="NZ_JBHRVD010000001.1"/>
</dbReference>
<accession>A0ABV7MT22</accession>
<dbReference type="Proteomes" id="UP001595648">
    <property type="component" value="Unassembled WGS sequence"/>
</dbReference>
<keyword evidence="3" id="KW-1185">Reference proteome</keyword>
<dbReference type="InterPro" id="IPR001387">
    <property type="entry name" value="Cro/C1-type_HTH"/>
</dbReference>
<dbReference type="Pfam" id="PF13560">
    <property type="entry name" value="HTH_31"/>
    <property type="match status" value="1"/>
</dbReference>
<protein>
    <submittedName>
        <fullName evidence="2">Helix-turn-helix transcriptional regulator</fullName>
    </submittedName>
</protein>
<evidence type="ECO:0000259" key="1">
    <source>
        <dbReference type="SMART" id="SM00530"/>
    </source>
</evidence>